<protein>
    <recommendedName>
        <fullName evidence="3">DUF8094 domain-containing protein</fullName>
    </recommendedName>
</protein>
<organism evidence="4 5">
    <name type="scientific">Sphaerisporangium aureirubrum</name>
    <dbReference type="NCBI Taxonomy" id="1544736"/>
    <lineage>
        <taxon>Bacteria</taxon>
        <taxon>Bacillati</taxon>
        <taxon>Actinomycetota</taxon>
        <taxon>Actinomycetes</taxon>
        <taxon>Streptosporangiales</taxon>
        <taxon>Streptosporangiaceae</taxon>
        <taxon>Sphaerisporangium</taxon>
    </lineage>
</organism>
<keyword evidence="2" id="KW-0732">Signal</keyword>
<feature type="compositionally biased region" description="Low complexity" evidence="1">
    <location>
        <begin position="35"/>
        <end position="49"/>
    </location>
</feature>
<name>A0ABW1NQ45_9ACTN</name>
<gene>
    <name evidence="4" type="ORF">ACFP1K_30200</name>
</gene>
<feature type="compositionally biased region" description="Pro residues" evidence="1">
    <location>
        <begin position="24"/>
        <end position="34"/>
    </location>
</feature>
<dbReference type="EMBL" id="JBHSRF010000063">
    <property type="protein sequence ID" value="MFC6085474.1"/>
    <property type="molecule type" value="Genomic_DNA"/>
</dbReference>
<accession>A0ABW1NQ45</accession>
<evidence type="ECO:0000256" key="1">
    <source>
        <dbReference type="SAM" id="MobiDB-lite"/>
    </source>
</evidence>
<sequence>MTRTRRAALALILLAGTLAGCSSGPPPDRPPPSRPASSAAPEPDASPGARTPTVTLKEAAGVVRAILSTDDAVRATGDEPYALAQARDAQLPITVTAFRSTGLKPPRYVWGEPTLLVPRLDRFPLWFAALVGRRDAGGGSRTALLTFMRQYENSRWQLSFASLLNTSTPLAVDGAPLGVALDDEGYATPLATRDESVAISPHLMAPLHATIAEEGPGGFAAGLIAAGPQTTGYFTEVGEAKPQAKRLGFLYDSIFGATEFPIYALRATDGGAVVMYSLTRTTTWQAQTANALGVVPVPENARWSVGRPVVRRKLRVVETQQYVAHVQPRGATRLSEVVGYDGAVTGVNGE</sequence>
<evidence type="ECO:0000256" key="2">
    <source>
        <dbReference type="SAM" id="SignalP"/>
    </source>
</evidence>
<keyword evidence="5" id="KW-1185">Reference proteome</keyword>
<dbReference type="Proteomes" id="UP001596137">
    <property type="component" value="Unassembled WGS sequence"/>
</dbReference>
<dbReference type="RefSeq" id="WP_380759651.1">
    <property type="nucleotide sequence ID" value="NZ_JBHSRF010000063.1"/>
</dbReference>
<evidence type="ECO:0000313" key="4">
    <source>
        <dbReference type="EMBL" id="MFC6085474.1"/>
    </source>
</evidence>
<evidence type="ECO:0000313" key="5">
    <source>
        <dbReference type="Proteomes" id="UP001596137"/>
    </source>
</evidence>
<feature type="signal peptide" evidence="2">
    <location>
        <begin position="1"/>
        <end position="19"/>
    </location>
</feature>
<comment type="caution">
    <text evidence="4">The sequence shown here is derived from an EMBL/GenBank/DDBJ whole genome shotgun (WGS) entry which is preliminary data.</text>
</comment>
<feature type="domain" description="DUF8094" evidence="3">
    <location>
        <begin position="51"/>
        <end position="348"/>
    </location>
</feature>
<reference evidence="5" key="1">
    <citation type="journal article" date="2019" name="Int. J. Syst. Evol. Microbiol.">
        <title>The Global Catalogue of Microorganisms (GCM) 10K type strain sequencing project: providing services to taxonomists for standard genome sequencing and annotation.</title>
        <authorList>
            <consortium name="The Broad Institute Genomics Platform"/>
            <consortium name="The Broad Institute Genome Sequencing Center for Infectious Disease"/>
            <person name="Wu L."/>
            <person name="Ma J."/>
        </authorList>
    </citation>
    <scope>NUCLEOTIDE SEQUENCE [LARGE SCALE GENOMIC DNA]</scope>
    <source>
        <strain evidence="5">JCM 30346</strain>
    </source>
</reference>
<feature type="region of interest" description="Disordered" evidence="1">
    <location>
        <begin position="20"/>
        <end position="52"/>
    </location>
</feature>
<dbReference type="InterPro" id="IPR058407">
    <property type="entry name" value="DUF8094"/>
</dbReference>
<proteinExistence type="predicted"/>
<dbReference type="Pfam" id="PF26366">
    <property type="entry name" value="DUF8094"/>
    <property type="match status" value="1"/>
</dbReference>
<evidence type="ECO:0000259" key="3">
    <source>
        <dbReference type="Pfam" id="PF26366"/>
    </source>
</evidence>
<feature type="chain" id="PRO_5046714306" description="DUF8094 domain-containing protein" evidence="2">
    <location>
        <begin position="20"/>
        <end position="350"/>
    </location>
</feature>
<dbReference type="PROSITE" id="PS51257">
    <property type="entry name" value="PROKAR_LIPOPROTEIN"/>
    <property type="match status" value="1"/>
</dbReference>